<gene>
    <name evidence="1" type="ORF">EF294_03115</name>
</gene>
<evidence type="ECO:0008006" key="3">
    <source>
        <dbReference type="Google" id="ProtNLM"/>
    </source>
</evidence>
<dbReference type="OrthoDB" id="4774992at2"/>
<comment type="caution">
    <text evidence="1">The sequence shown here is derived from an EMBL/GenBank/DDBJ whole genome shotgun (WGS) entry which is preliminary data.</text>
</comment>
<dbReference type="AlphaFoldDB" id="A0A3N4GS08"/>
<keyword evidence="2" id="KW-1185">Reference proteome</keyword>
<dbReference type="RefSeq" id="WP_123925522.1">
    <property type="nucleotide sequence ID" value="NZ_JBPSDP010000012.1"/>
</dbReference>
<dbReference type="Gene3D" id="3.10.420.10">
    <property type="entry name" value="SecB-like"/>
    <property type="match status" value="1"/>
</dbReference>
<dbReference type="EMBL" id="RKMH01000002">
    <property type="protein sequence ID" value="RPA65743.1"/>
    <property type="molecule type" value="Genomic_DNA"/>
</dbReference>
<sequence>MALIESAAGAGLRWFKRSIERRYGDERDQWDEDARLQIGFGLSHHQVLDAPDDGDSASYHIELRVELELADQDITAELSCAVQFRFVDVSAPGRKEIEEFLRDHALEYVLGFVRAAVADQTRLIGMPTAMLPIRTPSWDEVLPMLFDDDAEASDDAPPAGIASV</sequence>
<reference evidence="1 2" key="1">
    <citation type="submission" date="2018-11" db="EMBL/GenBank/DDBJ databases">
        <title>Draft genome sequence of Gordonia sp. RS15-1S isolated from rice stems.</title>
        <authorList>
            <person name="Muangham S."/>
        </authorList>
    </citation>
    <scope>NUCLEOTIDE SEQUENCE [LARGE SCALE GENOMIC DNA]</scope>
    <source>
        <strain evidence="1 2">RS15-1S</strain>
    </source>
</reference>
<protein>
    <recommendedName>
        <fullName evidence="3">Preprotein translocase subunit SecB</fullName>
    </recommendedName>
</protein>
<evidence type="ECO:0000313" key="1">
    <source>
        <dbReference type="EMBL" id="RPA65743.1"/>
    </source>
</evidence>
<dbReference type="Proteomes" id="UP000267536">
    <property type="component" value="Unassembled WGS sequence"/>
</dbReference>
<dbReference type="InterPro" id="IPR035958">
    <property type="entry name" value="SecB-like_sf"/>
</dbReference>
<accession>A0A3N4GS08</accession>
<name>A0A3N4GS08_9ACTN</name>
<evidence type="ECO:0000313" key="2">
    <source>
        <dbReference type="Proteomes" id="UP000267536"/>
    </source>
</evidence>
<dbReference type="SUPFAM" id="SSF54611">
    <property type="entry name" value="SecB-like"/>
    <property type="match status" value="1"/>
</dbReference>
<proteinExistence type="predicted"/>
<organism evidence="1 2">
    <name type="scientific">Gordonia oryzae</name>
    <dbReference type="NCBI Taxonomy" id="2487349"/>
    <lineage>
        <taxon>Bacteria</taxon>
        <taxon>Bacillati</taxon>
        <taxon>Actinomycetota</taxon>
        <taxon>Actinomycetes</taxon>
        <taxon>Mycobacteriales</taxon>
        <taxon>Gordoniaceae</taxon>
        <taxon>Gordonia</taxon>
    </lineage>
</organism>